<accession>A0A1V9ZED6</accession>
<name>A0A1V9ZED6_ACHHY</name>
<keyword evidence="5" id="KW-1185">Reference proteome</keyword>
<protein>
    <recommendedName>
        <fullName evidence="3">EF-hand domain-containing protein</fullName>
    </recommendedName>
</protein>
<comment type="caution">
    <text evidence="4">The sequence shown here is derived from an EMBL/GenBank/DDBJ whole genome shotgun (WGS) entry which is preliminary data.</text>
</comment>
<feature type="domain" description="EF-hand" evidence="3">
    <location>
        <begin position="813"/>
        <end position="848"/>
    </location>
</feature>
<feature type="region of interest" description="Disordered" evidence="2">
    <location>
        <begin position="203"/>
        <end position="226"/>
    </location>
</feature>
<evidence type="ECO:0000259" key="3">
    <source>
        <dbReference type="PROSITE" id="PS50222"/>
    </source>
</evidence>
<evidence type="ECO:0000256" key="1">
    <source>
        <dbReference type="ARBA" id="ARBA00022837"/>
    </source>
</evidence>
<feature type="region of interest" description="Disordered" evidence="2">
    <location>
        <begin position="548"/>
        <end position="584"/>
    </location>
</feature>
<evidence type="ECO:0000313" key="4">
    <source>
        <dbReference type="EMBL" id="OQR96375.1"/>
    </source>
</evidence>
<keyword evidence="1" id="KW-0106">Calcium</keyword>
<sequence>MSRPTSAPARAIYDELYLAQLLKMPPDGSSVNARVLQVKRQTRDFVDAVYTNPNAQDTIEPLTPQTSLPCKSKPRPKTSVPVMRLKRELSSAASIVKHPTRLIAQKLSAAIEAHVANRPSANQDGTDVRFEDHLLYHTNEHHNFFHNIVDELATHMDTQPTTVGVGPLLRRVWDVYVAGLYHHVDQAKKLGLQYYHQQGALADSQTTPKHSEIESKTLDAAPFGSTTHAATRSRRCYVVAVESQEIAELKRLLSAKAVKALRIELVSIQRLRESIFTSVINVKSLRKADQERRSRLHLSQQIDQHSYLQQRYAVVSEEDAAAAIVIQRVLRGKIAARHCHFLRIVELMKIKTHHLFEKSLNAKEARELASATPLTLHELEMQFTGVVWEVQRLVRDLSLDWWKLSLSEERTRLAWELSDARDDIRQVSSLVSILLQNCTNMMQVVTQPRSMITYVSPTAQVIDSTKQLLDMIARMNVAIEDFVNARNAHDFYDMCPAATQTDAGFGRHPSYLEALAAIAQTITSPPESESDDDEDVYAFTSTMSLNGAPNAAPNAIENTSDSSVEEAAPTKTRRKPLAKRPKKKRYGARNVLANVPANFRGVFKLLGVTRGYKARPLSLPHLKLLFHELYVSRMQVEEYSRPLPEFIYQFFMRKFGLRKVAESHLVDLMASLKKYWRQDPEVHLFARFCSLKNTKPLSIDAFDYFISLLAHLYEKDPRQSSGSTQQPGLRWDCNTSLSKNQAIASLSRFEPPRMLELINFQPEMELMRIEEYVNSRPVVVEGKHLGVGSAHILLERDDLLTFYVHEFENIETQISTMLTEIFANADIDHNGELTLGEFNSIVQKIEPTPMWEVQRMFFEAVTLTANVHADVVTADAFVIVAKKQGLGSRALTDTRRNALTIMGPMMLNPAAVADFNARNP</sequence>
<feature type="compositionally biased region" description="Basic residues" evidence="2">
    <location>
        <begin position="571"/>
        <end position="584"/>
    </location>
</feature>
<dbReference type="InterPro" id="IPR018247">
    <property type="entry name" value="EF_Hand_1_Ca_BS"/>
</dbReference>
<proteinExistence type="predicted"/>
<dbReference type="PROSITE" id="PS50222">
    <property type="entry name" value="EF_HAND_2"/>
    <property type="match status" value="1"/>
</dbReference>
<dbReference type="AlphaFoldDB" id="A0A1V9ZED6"/>
<feature type="compositionally biased region" description="Polar residues" evidence="2">
    <location>
        <begin position="56"/>
        <end position="69"/>
    </location>
</feature>
<evidence type="ECO:0000256" key="2">
    <source>
        <dbReference type="SAM" id="MobiDB-lite"/>
    </source>
</evidence>
<dbReference type="PANTHER" id="PTHR34894:SF5">
    <property type="entry name" value="EF-HAND DOMAIN-CONTAINING PROTEIN"/>
    <property type="match status" value="1"/>
</dbReference>
<dbReference type="Proteomes" id="UP000243579">
    <property type="component" value="Unassembled WGS sequence"/>
</dbReference>
<feature type="region of interest" description="Disordered" evidence="2">
    <location>
        <begin position="56"/>
        <end position="79"/>
    </location>
</feature>
<evidence type="ECO:0000313" key="5">
    <source>
        <dbReference type="Proteomes" id="UP000243579"/>
    </source>
</evidence>
<dbReference type="PROSITE" id="PS00018">
    <property type="entry name" value="EF_HAND_1"/>
    <property type="match status" value="1"/>
</dbReference>
<dbReference type="InterPro" id="IPR002048">
    <property type="entry name" value="EF_hand_dom"/>
</dbReference>
<dbReference type="EMBL" id="JNBR01000146">
    <property type="protein sequence ID" value="OQR96375.1"/>
    <property type="molecule type" value="Genomic_DNA"/>
</dbReference>
<reference evidence="4 5" key="1">
    <citation type="journal article" date="2014" name="Genome Biol. Evol.">
        <title>The secreted proteins of Achlya hypogyna and Thraustotheca clavata identify the ancestral oomycete secretome and reveal gene acquisitions by horizontal gene transfer.</title>
        <authorList>
            <person name="Misner I."/>
            <person name="Blouin N."/>
            <person name="Leonard G."/>
            <person name="Richards T.A."/>
            <person name="Lane C.E."/>
        </authorList>
    </citation>
    <scope>NUCLEOTIDE SEQUENCE [LARGE SCALE GENOMIC DNA]</scope>
    <source>
        <strain evidence="4 5">ATCC 48635</strain>
    </source>
</reference>
<dbReference type="OrthoDB" id="1927454at2759"/>
<dbReference type="InterPro" id="IPR011992">
    <property type="entry name" value="EF-hand-dom_pair"/>
</dbReference>
<organism evidence="4 5">
    <name type="scientific">Achlya hypogyna</name>
    <name type="common">Oomycete</name>
    <name type="synonym">Protoachlya hypogyna</name>
    <dbReference type="NCBI Taxonomy" id="1202772"/>
    <lineage>
        <taxon>Eukaryota</taxon>
        <taxon>Sar</taxon>
        <taxon>Stramenopiles</taxon>
        <taxon>Oomycota</taxon>
        <taxon>Saprolegniomycetes</taxon>
        <taxon>Saprolegniales</taxon>
        <taxon>Achlyaceae</taxon>
        <taxon>Achlya</taxon>
    </lineage>
</organism>
<dbReference type="GO" id="GO:0005509">
    <property type="term" value="F:calcium ion binding"/>
    <property type="evidence" value="ECO:0007669"/>
    <property type="project" value="InterPro"/>
</dbReference>
<dbReference type="PANTHER" id="PTHR34894">
    <property type="entry name" value="SAM-DEPENDENT METHYLTRANSFERASE RSMI, CONSERVED SITE"/>
    <property type="match status" value="1"/>
</dbReference>
<gene>
    <name evidence="4" type="ORF">ACHHYP_16013</name>
</gene>
<dbReference type="SUPFAM" id="SSF47473">
    <property type="entry name" value="EF-hand"/>
    <property type="match status" value="1"/>
</dbReference>